<evidence type="ECO:0000256" key="2">
    <source>
        <dbReference type="ARBA" id="ARBA00022576"/>
    </source>
</evidence>
<dbReference type="Gene3D" id="3.40.640.10">
    <property type="entry name" value="Type I PLP-dependent aspartate aminotransferase-like (Major domain)"/>
    <property type="match status" value="1"/>
</dbReference>
<dbReference type="InterPro" id="IPR050881">
    <property type="entry name" value="LL-DAP_aminotransferase"/>
</dbReference>
<name>A0A7K0J9X0_9ACTN</name>
<dbReference type="Pfam" id="PF00155">
    <property type="entry name" value="Aminotran_1_2"/>
    <property type="match status" value="1"/>
</dbReference>
<keyword evidence="7" id="KW-1185">Reference proteome</keyword>
<feature type="domain" description="Aminotransferase class I/classII large" evidence="5">
    <location>
        <begin position="32"/>
        <end position="365"/>
    </location>
</feature>
<evidence type="ECO:0000256" key="4">
    <source>
        <dbReference type="RuleBase" id="RU000481"/>
    </source>
</evidence>
<dbReference type="Gene3D" id="3.90.1150.10">
    <property type="entry name" value="Aspartate Aminotransferase, domain 1"/>
    <property type="match status" value="1"/>
</dbReference>
<evidence type="ECO:0000259" key="5">
    <source>
        <dbReference type="Pfam" id="PF00155"/>
    </source>
</evidence>
<accession>A0A7K0J9X0</accession>
<dbReference type="InterPro" id="IPR004838">
    <property type="entry name" value="NHTrfase_class1_PyrdxlP-BS"/>
</dbReference>
<dbReference type="GO" id="GO:0008483">
    <property type="term" value="F:transaminase activity"/>
    <property type="evidence" value="ECO:0007669"/>
    <property type="project" value="UniProtKB-KW"/>
</dbReference>
<sequence length="367" mass="39043">MSRRSVSASLPTFPWDTIAAARGKAESHPDGIVDLSVGTPVDPTPRVVTDALSAAGDAHGYPQVWGTSALRAGILDHMKRVWGAPASLDETSVLPVIGTKELVASLPSQLGVGSGSTVVIPACAYPTYRVGAQLAGAKIVAVNEPDEVDVTPDLIWINSPANPSGRILNLDEMKAWVDVARSTGAVLASDECYGEFVWEGESVSVLDERVNGGDVTGLLACLSMSKRSNMAGYRAGFVVGDPELTSELLTVRKHCGLMISTPVIAAMQAALQDRCHVREQANRYRLRRSVLKPALEKAGFRIDHSEGSLYLWATHGEDCRATLDRLATLGILCSPGDFYVDGGSDHVRIGLTATDERINAAARRLTA</sequence>
<evidence type="ECO:0000256" key="1">
    <source>
        <dbReference type="ARBA" id="ARBA00001933"/>
    </source>
</evidence>
<dbReference type="NCBIfam" id="TIGR03539">
    <property type="entry name" value="DapC_actino"/>
    <property type="match status" value="1"/>
</dbReference>
<dbReference type="SUPFAM" id="SSF53383">
    <property type="entry name" value="PLP-dependent transferases"/>
    <property type="match status" value="1"/>
</dbReference>
<gene>
    <name evidence="6" type="primary">dapC</name>
    <name evidence="6" type="ORF">FYJ43_11745</name>
</gene>
<dbReference type="InterPro" id="IPR015424">
    <property type="entry name" value="PyrdxlP-dep_Trfase"/>
</dbReference>
<dbReference type="Proteomes" id="UP000466104">
    <property type="component" value="Unassembled WGS sequence"/>
</dbReference>
<comment type="similarity">
    <text evidence="4">Belongs to the class-I pyridoxal-phosphate-dependent aminotransferase family.</text>
</comment>
<dbReference type="PROSITE" id="PS00105">
    <property type="entry name" value="AA_TRANSFER_CLASS_1"/>
    <property type="match status" value="1"/>
</dbReference>
<keyword evidence="2 4" id="KW-0032">Aminotransferase</keyword>
<evidence type="ECO:0000313" key="7">
    <source>
        <dbReference type="Proteomes" id="UP000466104"/>
    </source>
</evidence>
<dbReference type="InterPro" id="IPR004839">
    <property type="entry name" value="Aminotransferase_I/II_large"/>
</dbReference>
<dbReference type="EC" id="2.6.1.-" evidence="4"/>
<dbReference type="EMBL" id="VUMG01000005">
    <property type="protein sequence ID" value="MSS46670.1"/>
    <property type="molecule type" value="Genomic_DNA"/>
</dbReference>
<dbReference type="InterPro" id="IPR015421">
    <property type="entry name" value="PyrdxlP-dep_Trfase_major"/>
</dbReference>
<dbReference type="CDD" id="cd00609">
    <property type="entry name" value="AAT_like"/>
    <property type="match status" value="1"/>
</dbReference>
<proteinExistence type="inferred from homology"/>
<dbReference type="RefSeq" id="WP_154565022.1">
    <property type="nucleotide sequence ID" value="NZ_VUMG01000005.1"/>
</dbReference>
<dbReference type="AlphaFoldDB" id="A0A7K0J9X0"/>
<dbReference type="PANTHER" id="PTHR42832:SF3">
    <property type="entry name" value="L-GLUTAMINE--4-(METHYLSULFANYL)-2-OXOBUTANOATE AMINOTRANSFERASE"/>
    <property type="match status" value="1"/>
</dbReference>
<protein>
    <recommendedName>
        <fullName evidence="4">Aminotransferase</fullName>
        <ecNumber evidence="4">2.6.1.-</ecNumber>
    </recommendedName>
</protein>
<comment type="caution">
    <text evidence="6">The sequence shown here is derived from an EMBL/GenBank/DDBJ whole genome shotgun (WGS) entry which is preliminary data.</text>
</comment>
<reference evidence="6 7" key="1">
    <citation type="submission" date="2019-08" db="EMBL/GenBank/DDBJ databases">
        <title>In-depth cultivation of the pig gut microbiome towards novel bacterial diversity and tailored functional studies.</title>
        <authorList>
            <person name="Wylensek D."/>
            <person name="Hitch T.C.A."/>
            <person name="Clavel T."/>
        </authorList>
    </citation>
    <scope>NUCLEOTIDE SEQUENCE [LARGE SCALE GENOMIC DNA]</scope>
    <source>
        <strain evidence="6 7">WCA-380-WT-3A</strain>
    </source>
</reference>
<dbReference type="InterPro" id="IPR015422">
    <property type="entry name" value="PyrdxlP-dep_Trfase_small"/>
</dbReference>
<dbReference type="InterPro" id="IPR019880">
    <property type="entry name" value="OxyQ"/>
</dbReference>
<dbReference type="GO" id="GO:0030170">
    <property type="term" value="F:pyridoxal phosphate binding"/>
    <property type="evidence" value="ECO:0007669"/>
    <property type="project" value="InterPro"/>
</dbReference>
<dbReference type="PANTHER" id="PTHR42832">
    <property type="entry name" value="AMINO ACID AMINOTRANSFERASE"/>
    <property type="match status" value="1"/>
</dbReference>
<comment type="cofactor">
    <cofactor evidence="1 4">
        <name>pyridoxal 5'-phosphate</name>
        <dbReference type="ChEBI" id="CHEBI:597326"/>
    </cofactor>
</comment>
<keyword evidence="3 4" id="KW-0808">Transferase</keyword>
<organism evidence="6 7">
    <name type="scientific">Cutibacterium porci</name>
    <dbReference type="NCBI Taxonomy" id="2605781"/>
    <lineage>
        <taxon>Bacteria</taxon>
        <taxon>Bacillati</taxon>
        <taxon>Actinomycetota</taxon>
        <taxon>Actinomycetes</taxon>
        <taxon>Propionibacteriales</taxon>
        <taxon>Propionibacteriaceae</taxon>
        <taxon>Cutibacterium</taxon>
    </lineage>
</organism>
<evidence type="ECO:0000256" key="3">
    <source>
        <dbReference type="ARBA" id="ARBA00022679"/>
    </source>
</evidence>
<evidence type="ECO:0000313" key="6">
    <source>
        <dbReference type="EMBL" id="MSS46670.1"/>
    </source>
</evidence>